<feature type="region of interest" description="Disordered" evidence="16">
    <location>
        <begin position="730"/>
        <end position="755"/>
    </location>
</feature>
<evidence type="ECO:0000256" key="8">
    <source>
        <dbReference type="ARBA" id="ARBA00022840"/>
    </source>
</evidence>
<dbReference type="SUPFAM" id="SSF55856">
    <property type="entry name" value="Cytochrome b5-like heme/steroid binding domain"/>
    <property type="match status" value="1"/>
</dbReference>
<dbReference type="PROSITE" id="PS51456">
    <property type="entry name" value="MYOSIN_MOTOR"/>
    <property type="match status" value="1"/>
</dbReference>
<proteinExistence type="inferred from homology"/>
<dbReference type="PANTHER" id="PTHR22914:SF13">
    <property type="entry name" value="CHITIN SYNTHASE"/>
    <property type="match status" value="1"/>
</dbReference>
<dbReference type="Pfam" id="PF00063">
    <property type="entry name" value="Myosin_head"/>
    <property type="match status" value="1"/>
</dbReference>
<feature type="domain" description="DEK-C" evidence="19">
    <location>
        <begin position="1765"/>
        <end position="1820"/>
    </location>
</feature>
<dbReference type="InterPro" id="IPR036037">
    <property type="entry name" value="MYSc_Myo17"/>
</dbReference>
<dbReference type="GO" id="GO:0006031">
    <property type="term" value="P:chitin biosynthetic process"/>
    <property type="evidence" value="ECO:0007669"/>
    <property type="project" value="TreeGrafter"/>
</dbReference>
<dbReference type="GO" id="GO:0016459">
    <property type="term" value="C:myosin complex"/>
    <property type="evidence" value="ECO:0007669"/>
    <property type="project" value="UniProtKB-KW"/>
</dbReference>
<dbReference type="GO" id="GO:0030428">
    <property type="term" value="C:cell septum"/>
    <property type="evidence" value="ECO:0007669"/>
    <property type="project" value="TreeGrafter"/>
</dbReference>
<dbReference type="GO" id="GO:0005524">
    <property type="term" value="F:ATP binding"/>
    <property type="evidence" value="ECO:0007669"/>
    <property type="project" value="UniProtKB-UniRule"/>
</dbReference>
<evidence type="ECO:0000256" key="17">
    <source>
        <dbReference type="SAM" id="Phobius"/>
    </source>
</evidence>
<sequence>MGRGKVTLAPGDVKEDLILLPTPSDESILANIKDRYSRNQIFTRIGAGALVVVNPVKTLESFSDNTSAQYADWAKDTSEDKVPLPAHIFDLAASVFYHMLRNQQDQSVVFCGESGSGKTEARKLLVRQLIAISKNAKKKSKVHSGVIKTETVLDAFGTARTLLNPSSSRFGRYTEYQYDGHGRMVGAKMLDYLLEKDRVSSTPDDERNFHIFYYLLAGATPEEKTQWRLHDPAQFAYLQTPRPARLTTEDQIKLGELRDHLKSLGVGRRLQAQIYQLMAAILHLGNITFQEDPERPKESCTVKNQESLEIAAELLGVAARNLESALTVRTKLVWRDVVSVFLSAEDASAQRDSLAKTLYSLVFSWLVEHINTRLCKDECATFVGVVDLAGFQDQKLNDIEQLLGNFANERLQQFVTKRILDSHEEYVKEGIRSVSVSQATNAAVVDVMTSALSVIDSASTDSRQGERPLMTRLTEKLGTNELFIEGKTSASFGIKHFARTVDYDTSMFLDKNKDALCPDFVSIFRGNGKDIPSSANGFVRGLFSENIVSTEKGGRDGAMVTGAQAPRKPFRQPSLKRKNGRYGQEATPETVAYNFRTSIEEMIETLGETIPWMVLCVKPNEDLSGDKFESKRVKSQLRGFGMTQIAQARAAADYTADYSIDEFLTRYRVIIDPMRLDESGGPSGKCEDFVLQSNWTNREMAVGRTKVFLSESSWRSLEDELRTIEEQLKADRKARGGAASRTSSRSPTGSALYDDTTSQYSSEFEYADDAGSFYDDTESNYQSEFEYNSLSHQTSQITLVPTSMEKKASRDPESGTNTPQNEMLIEEENRITPARRKWLCCTWLMTWWIPPFCLSICGGMRRKDIQMAWREKVTLCILIFLACCSLVFFIIGLGTIICPRINVLSTSEISGKTKSSSPYVYAYGRAYMIKDLVDRHTSAPRNIEPYRMANFFGTDVSNLFDKTQMFSTYCPGIAAPPAGWTNLPDDLAAKVPKITTPDFKLHNDLATGTGQPQNWFGNMNQYVKSRVGWPMSQIQTQASDTKRLIVINENVYDLSSYLSIDGGLFKDPAMSVIAGAYGKDATALWNSNFGTSAKGKMYMSCMNNLFYIGIIDHRDDFRCRFSNYILLASTIVLVAVIGFKFLAALQFGSTRDPEDHDKFVICQVPCYTEGAESLTKTLESLAVLRYDDKRKLIFVICDGNIIGSGNDRPTPRIVLDILGVDPNYDPEPLSFQSLGEGDKQHNMAKVYSGLYEVQGHSVPYIVVVKVGKPSERNRPGNRGKRDSQMVLMRFLSRVHFASEMNPLELELYHHMKNIIGVNPSFYEYTLMVDADTEVYMDSLNRMVSAMIHDSKIMGICGETLLANEKDSWTTMIQVYEYFISHHLAKAFESLFGSVTCLPGCFCMYRVRTPTKNVPLLISPSVIEDYSENRVDTLHMKNLLHLGEDRYLTTLMMKHFPNLKLSFTNDAQCRTNAPDRWSVLLSQRRRWINSTVHNLFELVYLDQLCGFCCFSMRFIVMLDLFSTLVQPVVLLYIGYLVYSAVTAPDIFPTMSVIMIAAIYGLQVVIFILKRQWAQIGWMIVYILAMPVFSFGIPLYSFWHMDDFSWGNTRVVIGDKGKKMVYASDAQPFDPSVIPMKKWADHEAETWEKVSDISKDSRASDFSQGRRTPGAKSSAYGGGAAVGAGAFGHSQYAPSSYGGSAYGGAVPPAQSVYSGYAPSAYGGGGSVYGGGGAYQRPHPHARNSMLSQGTAFTQQSSYNLGGVGGIGPSDDDLLRETRRILATANLMTVTKKQVRDDLGVVFGTDLTSRKATINGFIEDILQGRL</sequence>
<dbReference type="SUPFAM" id="SSF52540">
    <property type="entry name" value="P-loop containing nucleoside triphosphate hydrolases"/>
    <property type="match status" value="1"/>
</dbReference>
<name>A0AAD5TDV9_9FUNG</name>
<keyword evidence="10 15" id="KW-0518">Myosin</keyword>
<dbReference type="SUPFAM" id="SSF109715">
    <property type="entry name" value="DEK C-terminal domain"/>
    <property type="match status" value="1"/>
</dbReference>
<feature type="binding site" evidence="15">
    <location>
        <begin position="112"/>
        <end position="119"/>
    </location>
    <ligand>
        <name>ATP</name>
        <dbReference type="ChEBI" id="CHEBI:30616"/>
    </ligand>
</feature>
<evidence type="ECO:0000256" key="7">
    <source>
        <dbReference type="ARBA" id="ARBA00022741"/>
    </source>
</evidence>
<dbReference type="GO" id="GO:0005886">
    <property type="term" value="C:plasma membrane"/>
    <property type="evidence" value="ECO:0007669"/>
    <property type="project" value="UniProtKB-SubCell"/>
</dbReference>
<evidence type="ECO:0000313" key="21">
    <source>
        <dbReference type="Proteomes" id="UP001212152"/>
    </source>
</evidence>
<feature type="compositionally biased region" description="Low complexity" evidence="16">
    <location>
        <begin position="736"/>
        <end position="751"/>
    </location>
</feature>
<dbReference type="SMART" id="SM00242">
    <property type="entry name" value="MYSc"/>
    <property type="match status" value="1"/>
</dbReference>
<evidence type="ECO:0000256" key="3">
    <source>
        <dbReference type="ARBA" id="ARBA00022475"/>
    </source>
</evidence>
<evidence type="ECO:0000256" key="4">
    <source>
        <dbReference type="ARBA" id="ARBA00022676"/>
    </source>
</evidence>
<dbReference type="InterPro" id="IPR029044">
    <property type="entry name" value="Nucleotide-diphossugar_trans"/>
</dbReference>
<reference evidence="20" key="1">
    <citation type="submission" date="2020-05" db="EMBL/GenBank/DDBJ databases">
        <title>Phylogenomic resolution of chytrid fungi.</title>
        <authorList>
            <person name="Stajich J.E."/>
            <person name="Amses K."/>
            <person name="Simmons R."/>
            <person name="Seto K."/>
            <person name="Myers J."/>
            <person name="Bonds A."/>
            <person name="Quandt C.A."/>
            <person name="Barry K."/>
            <person name="Liu P."/>
            <person name="Grigoriev I."/>
            <person name="Longcore J.E."/>
            <person name="James T.Y."/>
        </authorList>
    </citation>
    <scope>NUCLEOTIDE SEQUENCE</scope>
    <source>
        <strain evidence="20">JEL0379</strain>
    </source>
</reference>
<evidence type="ECO:0000256" key="9">
    <source>
        <dbReference type="ARBA" id="ARBA00022989"/>
    </source>
</evidence>
<feature type="transmembrane region" description="Helical" evidence="17">
    <location>
        <begin position="873"/>
        <end position="897"/>
    </location>
</feature>
<keyword evidence="8 15" id="KW-0067">ATP-binding</keyword>
<evidence type="ECO:0000256" key="12">
    <source>
        <dbReference type="ARBA" id="ARBA00023175"/>
    </source>
</evidence>
<dbReference type="Pfam" id="PF08766">
    <property type="entry name" value="DEK_C"/>
    <property type="match status" value="1"/>
</dbReference>
<keyword evidence="13" id="KW-0325">Glycoprotein</keyword>
<dbReference type="GO" id="GO:0031505">
    <property type="term" value="P:fungal-type cell wall organization"/>
    <property type="evidence" value="ECO:0007669"/>
    <property type="project" value="TreeGrafter"/>
</dbReference>
<evidence type="ECO:0000256" key="5">
    <source>
        <dbReference type="ARBA" id="ARBA00022679"/>
    </source>
</evidence>
<dbReference type="PANTHER" id="PTHR22914">
    <property type="entry name" value="CHITIN SYNTHASE"/>
    <property type="match status" value="1"/>
</dbReference>
<keyword evidence="4" id="KW-0328">Glycosyltransferase</keyword>
<dbReference type="InterPro" id="IPR036400">
    <property type="entry name" value="Cyt_B5-like_heme/steroid_sf"/>
</dbReference>
<dbReference type="Gene3D" id="1.10.10.60">
    <property type="entry name" value="Homeodomain-like"/>
    <property type="match status" value="1"/>
</dbReference>
<dbReference type="SUPFAM" id="SSF53448">
    <property type="entry name" value="Nucleotide-diphospho-sugar transferases"/>
    <property type="match status" value="1"/>
</dbReference>
<comment type="subcellular location">
    <subcellularLocation>
        <location evidence="1">Cell membrane</location>
        <topology evidence="1">Multi-pass membrane protein</topology>
    </subcellularLocation>
</comment>
<comment type="caution">
    <text evidence="20">The sequence shown here is derived from an EMBL/GenBank/DDBJ whole genome shotgun (WGS) entry which is preliminary data.</text>
</comment>
<dbReference type="Proteomes" id="UP001212152">
    <property type="component" value="Unassembled WGS sequence"/>
</dbReference>
<evidence type="ECO:0000256" key="15">
    <source>
        <dbReference type="PROSITE-ProRule" id="PRU00782"/>
    </source>
</evidence>
<dbReference type="InterPro" id="IPR014876">
    <property type="entry name" value="DEK_C"/>
</dbReference>
<evidence type="ECO:0000313" key="20">
    <source>
        <dbReference type="EMBL" id="KAJ3171906.1"/>
    </source>
</evidence>
<feature type="region of interest" description="Disordered" evidence="16">
    <location>
        <begin position="801"/>
        <end position="820"/>
    </location>
</feature>
<dbReference type="EMBL" id="JADGJQ010000081">
    <property type="protein sequence ID" value="KAJ3171906.1"/>
    <property type="molecule type" value="Genomic_DNA"/>
</dbReference>
<evidence type="ECO:0000256" key="6">
    <source>
        <dbReference type="ARBA" id="ARBA00022692"/>
    </source>
</evidence>
<dbReference type="Gene3D" id="3.40.850.10">
    <property type="entry name" value="Kinesin motor domain"/>
    <property type="match status" value="1"/>
</dbReference>
<dbReference type="Gene3D" id="1.20.58.530">
    <property type="match status" value="1"/>
</dbReference>
<dbReference type="InterPro" id="IPR036961">
    <property type="entry name" value="Kinesin_motor_dom_sf"/>
</dbReference>
<feature type="domain" description="Myosin motor" evidence="18">
    <location>
        <begin position="12"/>
        <end position="722"/>
    </location>
</feature>
<evidence type="ECO:0000259" key="19">
    <source>
        <dbReference type="PROSITE" id="PS51998"/>
    </source>
</evidence>
<protein>
    <recommendedName>
        <fullName evidence="2">chitin synthase</fullName>
        <ecNumber evidence="2">2.4.1.16</ecNumber>
    </recommendedName>
</protein>
<dbReference type="PRINTS" id="PR00193">
    <property type="entry name" value="MYOSINHEAVY"/>
</dbReference>
<evidence type="ECO:0000256" key="11">
    <source>
        <dbReference type="ARBA" id="ARBA00023136"/>
    </source>
</evidence>
<dbReference type="InterPro" id="IPR001609">
    <property type="entry name" value="Myosin_head_motor_dom-like"/>
</dbReference>
<dbReference type="GO" id="GO:0003779">
    <property type="term" value="F:actin binding"/>
    <property type="evidence" value="ECO:0007669"/>
    <property type="project" value="UniProtKB-KW"/>
</dbReference>
<evidence type="ECO:0000256" key="1">
    <source>
        <dbReference type="ARBA" id="ARBA00004651"/>
    </source>
</evidence>
<evidence type="ECO:0000256" key="14">
    <source>
        <dbReference type="ARBA" id="ARBA00023203"/>
    </source>
</evidence>
<dbReference type="EC" id="2.4.1.16" evidence="2"/>
<feature type="transmembrane region" description="Helical" evidence="17">
    <location>
        <begin position="1545"/>
        <end position="1567"/>
    </location>
</feature>
<keyword evidence="11 17" id="KW-0472">Membrane</keyword>
<dbReference type="GO" id="GO:0004100">
    <property type="term" value="F:chitin synthase activity"/>
    <property type="evidence" value="ECO:0007669"/>
    <property type="project" value="UniProtKB-EC"/>
</dbReference>
<dbReference type="InterPro" id="IPR004835">
    <property type="entry name" value="Chitin_synth"/>
</dbReference>
<accession>A0AAD5TDV9</accession>
<feature type="transmembrane region" description="Helical" evidence="17">
    <location>
        <begin position="843"/>
        <end position="861"/>
    </location>
</feature>
<keyword evidence="12 15" id="KW-0505">Motor protein</keyword>
<evidence type="ECO:0000256" key="10">
    <source>
        <dbReference type="ARBA" id="ARBA00023123"/>
    </source>
</evidence>
<organism evidence="20 21">
    <name type="scientific">Geranomyces variabilis</name>
    <dbReference type="NCBI Taxonomy" id="109894"/>
    <lineage>
        <taxon>Eukaryota</taxon>
        <taxon>Fungi</taxon>
        <taxon>Fungi incertae sedis</taxon>
        <taxon>Chytridiomycota</taxon>
        <taxon>Chytridiomycota incertae sedis</taxon>
        <taxon>Chytridiomycetes</taxon>
        <taxon>Spizellomycetales</taxon>
        <taxon>Powellomycetaceae</taxon>
        <taxon>Geranomyces</taxon>
    </lineage>
</organism>
<keyword evidence="5" id="KW-0808">Transferase</keyword>
<dbReference type="Gene3D" id="1.10.10.820">
    <property type="match status" value="1"/>
</dbReference>
<keyword evidence="7 15" id="KW-0547">Nucleotide-binding</keyword>
<keyword evidence="6 17" id="KW-0812">Transmembrane</keyword>
<feature type="transmembrane region" description="Helical" evidence="17">
    <location>
        <begin position="1574"/>
        <end position="1597"/>
    </location>
</feature>
<feature type="transmembrane region" description="Helical" evidence="17">
    <location>
        <begin position="1124"/>
        <end position="1143"/>
    </location>
</feature>
<dbReference type="Gene3D" id="3.10.120.10">
    <property type="entry name" value="Cytochrome b5-like heme/steroid binding domain"/>
    <property type="match status" value="1"/>
</dbReference>
<keyword evidence="21" id="KW-1185">Reference proteome</keyword>
<comment type="similarity">
    <text evidence="15">Belongs to the TRAFAC class myosin-kinesin ATPase superfamily. Myosin family.</text>
</comment>
<dbReference type="GO" id="GO:0003774">
    <property type="term" value="F:cytoskeletal motor activity"/>
    <property type="evidence" value="ECO:0007669"/>
    <property type="project" value="UniProtKB-UniRule"/>
</dbReference>
<dbReference type="Pfam" id="PF03142">
    <property type="entry name" value="Chitin_synth_2"/>
    <property type="match status" value="1"/>
</dbReference>
<feature type="transmembrane region" description="Helical" evidence="17">
    <location>
        <begin position="1519"/>
        <end position="1539"/>
    </location>
</feature>
<feature type="compositionally biased region" description="Basic and acidic residues" evidence="16">
    <location>
        <begin position="804"/>
        <end position="813"/>
    </location>
</feature>
<dbReference type="Gene3D" id="1.20.120.720">
    <property type="entry name" value="Myosin VI head, motor domain, U50 subdomain"/>
    <property type="match status" value="1"/>
</dbReference>
<keyword evidence="9 17" id="KW-1133">Transmembrane helix</keyword>
<dbReference type="InterPro" id="IPR027417">
    <property type="entry name" value="P-loop_NTPase"/>
</dbReference>
<dbReference type="CDD" id="cd14879">
    <property type="entry name" value="MYSc_Myo17"/>
    <property type="match status" value="1"/>
</dbReference>
<feature type="region of interest" description="Actin-binding" evidence="15">
    <location>
        <begin position="599"/>
        <end position="621"/>
    </location>
</feature>
<dbReference type="PROSITE" id="PS51998">
    <property type="entry name" value="DEK_C"/>
    <property type="match status" value="1"/>
</dbReference>
<keyword evidence="14 15" id="KW-0009">Actin-binding</keyword>
<evidence type="ECO:0000256" key="16">
    <source>
        <dbReference type="SAM" id="MobiDB-lite"/>
    </source>
</evidence>
<gene>
    <name evidence="20" type="ORF">HDU87_008156</name>
</gene>
<evidence type="ECO:0000256" key="2">
    <source>
        <dbReference type="ARBA" id="ARBA00012543"/>
    </source>
</evidence>
<keyword evidence="3" id="KW-1003">Cell membrane</keyword>
<evidence type="ECO:0000259" key="18">
    <source>
        <dbReference type="PROSITE" id="PS51456"/>
    </source>
</evidence>
<evidence type="ECO:0000256" key="13">
    <source>
        <dbReference type="ARBA" id="ARBA00023180"/>
    </source>
</evidence>